<dbReference type="EMBL" id="KB445792">
    <property type="protein sequence ID" value="EMD40852.1"/>
    <property type="molecule type" value="Genomic_DNA"/>
</dbReference>
<dbReference type="AlphaFoldDB" id="M2RQX1"/>
<dbReference type="Pfam" id="PF13417">
    <property type="entry name" value="GST_N_3"/>
    <property type="match status" value="1"/>
</dbReference>
<sequence length="262" mass="29204">MCVTGTVVLYQCHFSPFAEKVKQTLLVKGIPYRSVEVTNVMPRSDLSKLLGVTYHRIPVLAIGNDQRFPPSEGCGTLIPPRRAEREEGPSRRGLSRYLLCFYTDRAIVPLKKKLLPWSKLPEQFIKGRVSAYLITDCWLTSITLLSVLSGGHRSSRLKRTNYLLFLWTTRMRERLAALKKDKSDASQRTSGTEAAKLTASYASSDLAVVGFDETKAGRLRVALGDVVAVGPNDYGRDPSRINNMVTELLRSCSDPEPRGSCH</sequence>
<keyword evidence="3" id="KW-1185">Reference proteome</keyword>
<evidence type="ECO:0000259" key="1">
    <source>
        <dbReference type="Pfam" id="PF13417"/>
    </source>
</evidence>
<reference evidence="2 3" key="1">
    <citation type="journal article" date="2012" name="Proc. Natl. Acad. Sci. U.S.A.">
        <title>Comparative genomics of Ceriporiopsis subvermispora and Phanerochaete chrysosporium provide insight into selective ligninolysis.</title>
        <authorList>
            <person name="Fernandez-Fueyo E."/>
            <person name="Ruiz-Duenas F.J."/>
            <person name="Ferreira P."/>
            <person name="Floudas D."/>
            <person name="Hibbett D.S."/>
            <person name="Canessa P."/>
            <person name="Larrondo L.F."/>
            <person name="James T.Y."/>
            <person name="Seelenfreund D."/>
            <person name="Lobos S."/>
            <person name="Polanco R."/>
            <person name="Tello M."/>
            <person name="Honda Y."/>
            <person name="Watanabe T."/>
            <person name="Watanabe T."/>
            <person name="Ryu J.S."/>
            <person name="Kubicek C.P."/>
            <person name="Schmoll M."/>
            <person name="Gaskell J."/>
            <person name="Hammel K.E."/>
            <person name="St John F.J."/>
            <person name="Vanden Wymelenberg A."/>
            <person name="Sabat G."/>
            <person name="Splinter BonDurant S."/>
            <person name="Syed K."/>
            <person name="Yadav J.S."/>
            <person name="Doddapaneni H."/>
            <person name="Subramanian V."/>
            <person name="Lavin J.L."/>
            <person name="Oguiza J.A."/>
            <person name="Perez G."/>
            <person name="Pisabarro A.G."/>
            <person name="Ramirez L."/>
            <person name="Santoyo F."/>
            <person name="Master E."/>
            <person name="Coutinho P.M."/>
            <person name="Henrissat B."/>
            <person name="Lombard V."/>
            <person name="Magnuson J.K."/>
            <person name="Kuees U."/>
            <person name="Hori C."/>
            <person name="Igarashi K."/>
            <person name="Samejima M."/>
            <person name="Held B.W."/>
            <person name="Barry K.W."/>
            <person name="LaButti K.M."/>
            <person name="Lapidus A."/>
            <person name="Lindquist E.A."/>
            <person name="Lucas S.M."/>
            <person name="Riley R."/>
            <person name="Salamov A.A."/>
            <person name="Hoffmeister D."/>
            <person name="Schwenk D."/>
            <person name="Hadar Y."/>
            <person name="Yarden O."/>
            <person name="de Vries R.P."/>
            <person name="Wiebenga A."/>
            <person name="Stenlid J."/>
            <person name="Eastwood D."/>
            <person name="Grigoriev I.V."/>
            <person name="Berka R.M."/>
            <person name="Blanchette R.A."/>
            <person name="Kersten P."/>
            <person name="Martinez A.T."/>
            <person name="Vicuna R."/>
            <person name="Cullen D."/>
        </authorList>
    </citation>
    <scope>NUCLEOTIDE SEQUENCE [LARGE SCALE GENOMIC DNA]</scope>
    <source>
        <strain evidence="2 3">B</strain>
    </source>
</reference>
<dbReference type="InterPro" id="IPR004045">
    <property type="entry name" value="Glutathione_S-Trfase_N"/>
</dbReference>
<dbReference type="SUPFAM" id="SSF52833">
    <property type="entry name" value="Thioredoxin-like"/>
    <property type="match status" value="1"/>
</dbReference>
<accession>M2RQX1</accession>
<dbReference type="InterPro" id="IPR036249">
    <property type="entry name" value="Thioredoxin-like_sf"/>
</dbReference>
<protein>
    <recommendedName>
        <fullName evidence="1">GST N-terminal domain-containing protein</fullName>
    </recommendedName>
</protein>
<proteinExistence type="predicted"/>
<evidence type="ECO:0000313" key="3">
    <source>
        <dbReference type="Proteomes" id="UP000016930"/>
    </source>
</evidence>
<name>M2RQX1_CERS8</name>
<gene>
    <name evidence="2" type="ORF">CERSUDRAFT_62828</name>
</gene>
<dbReference type="Proteomes" id="UP000016930">
    <property type="component" value="Unassembled WGS sequence"/>
</dbReference>
<dbReference type="OrthoDB" id="202840at2759"/>
<dbReference type="HOGENOM" id="CLU_039745_1_0_1"/>
<organism evidence="2 3">
    <name type="scientific">Ceriporiopsis subvermispora (strain B)</name>
    <name type="common">White-rot fungus</name>
    <name type="synonym">Gelatoporia subvermispora</name>
    <dbReference type="NCBI Taxonomy" id="914234"/>
    <lineage>
        <taxon>Eukaryota</taxon>
        <taxon>Fungi</taxon>
        <taxon>Dikarya</taxon>
        <taxon>Basidiomycota</taxon>
        <taxon>Agaricomycotina</taxon>
        <taxon>Agaricomycetes</taxon>
        <taxon>Polyporales</taxon>
        <taxon>Gelatoporiaceae</taxon>
        <taxon>Gelatoporia</taxon>
    </lineage>
</organism>
<evidence type="ECO:0000313" key="2">
    <source>
        <dbReference type="EMBL" id="EMD40852.1"/>
    </source>
</evidence>
<dbReference type="STRING" id="914234.M2RQX1"/>
<dbReference type="Gene3D" id="3.40.30.110">
    <property type="match status" value="1"/>
</dbReference>
<feature type="domain" description="GST N-terminal" evidence="1">
    <location>
        <begin position="9"/>
        <end position="64"/>
    </location>
</feature>